<feature type="region of interest" description="Disordered" evidence="1">
    <location>
        <begin position="230"/>
        <end position="272"/>
    </location>
</feature>
<evidence type="ECO:0000259" key="3">
    <source>
        <dbReference type="Pfam" id="PF09348"/>
    </source>
</evidence>
<dbReference type="AlphaFoldDB" id="A0A0K6S680"/>
<dbReference type="VEuPathDB" id="CryptoDB:Cvel_3260"/>
<feature type="signal peptide" evidence="2">
    <location>
        <begin position="1"/>
        <end position="16"/>
    </location>
</feature>
<evidence type="ECO:0000313" key="4">
    <source>
        <dbReference type="EMBL" id="CUC09162.1"/>
    </source>
</evidence>
<feature type="chain" id="PRO_5005508182" description="DUF1990 domain-containing protein" evidence="2">
    <location>
        <begin position="17"/>
        <end position="272"/>
    </location>
</feature>
<evidence type="ECO:0000256" key="2">
    <source>
        <dbReference type="SAM" id="SignalP"/>
    </source>
</evidence>
<sequence length="272" mass="30150">MKYLLLLLLGAVLALGTLYTVREVPRTGLVVSSASPHLTVFKPPEKYVSGYLNKVMTAKPAKKEHPSSFDELKETEKVVVVQQVVGKGEEAFERACALLNSLSFDSKQEQRKGKGPAFVFRRNSLGNKLAAVVVSKGALFWELVPMKLGFSEREETRHAMGLTAAKGGGWGGDVGFEVSIDDDGEVTLTVVMSNQRGDEGRKSGWSPSEKWARDLAVSFKKRVGEEVEELRRRAPLLSRHAEATEEERAREKETRQERQIEGAGGKRHARKE</sequence>
<name>A0A0K6S680_9ALVE</name>
<feature type="domain" description="DUF1990" evidence="3">
    <location>
        <begin position="77"/>
        <end position="190"/>
    </location>
</feature>
<accession>A0A0K6S680</accession>
<proteinExistence type="predicted"/>
<dbReference type="Pfam" id="PF09348">
    <property type="entry name" value="DUF1990"/>
    <property type="match status" value="1"/>
</dbReference>
<gene>
    <name evidence="4" type="ORF">Cvel_3260.t2.CR1</name>
</gene>
<keyword evidence="2" id="KW-0732">Signal</keyword>
<dbReference type="EMBL" id="CDMZ01000319">
    <property type="protein sequence ID" value="CUC09162.1"/>
    <property type="molecule type" value="Genomic_DNA"/>
</dbReference>
<evidence type="ECO:0000256" key="1">
    <source>
        <dbReference type="SAM" id="MobiDB-lite"/>
    </source>
</evidence>
<protein>
    <recommendedName>
        <fullName evidence="3">DUF1990 domain-containing protein</fullName>
    </recommendedName>
</protein>
<dbReference type="InterPro" id="IPR018960">
    <property type="entry name" value="DUF1990"/>
</dbReference>
<feature type="compositionally biased region" description="Basic and acidic residues" evidence="1">
    <location>
        <begin position="239"/>
        <end position="260"/>
    </location>
</feature>
<organism evidence="4">
    <name type="scientific">Chromera velia CCMP2878</name>
    <dbReference type="NCBI Taxonomy" id="1169474"/>
    <lineage>
        <taxon>Eukaryota</taxon>
        <taxon>Sar</taxon>
        <taxon>Alveolata</taxon>
        <taxon>Colpodellida</taxon>
        <taxon>Chromeraceae</taxon>
        <taxon>Chromera</taxon>
    </lineage>
</organism>
<reference evidence="4" key="1">
    <citation type="submission" date="2014-11" db="EMBL/GenBank/DDBJ databases">
        <title>Molecular phylogeny of cliff fern family Woodsiaceae with morphological implications.</title>
        <authorList>
            <person name="Shao Y.-Z."/>
            <person name="Wei R."/>
            <person name="Zhang X.-C."/>
        </authorList>
    </citation>
    <scope>NUCLEOTIDE SEQUENCE</scope>
</reference>